<organism evidence="1 2">
    <name type="scientific">Romanomermis culicivorax</name>
    <name type="common">Nematode worm</name>
    <dbReference type="NCBI Taxonomy" id="13658"/>
    <lineage>
        <taxon>Eukaryota</taxon>
        <taxon>Metazoa</taxon>
        <taxon>Ecdysozoa</taxon>
        <taxon>Nematoda</taxon>
        <taxon>Enoplea</taxon>
        <taxon>Dorylaimia</taxon>
        <taxon>Mermithida</taxon>
        <taxon>Mermithoidea</taxon>
        <taxon>Mermithidae</taxon>
        <taxon>Romanomermis</taxon>
    </lineage>
</organism>
<accession>A0A915K1C9</accession>
<name>A0A915K1C9_ROMCU</name>
<sequence>MVIQFVRFGRLKSQNPAHRAATLGRVDYLPINDYSDKSTVPVTLPCQQIDCTLHKPKAAFVLNGTAMVKAAMSNLILVQDH</sequence>
<dbReference type="Proteomes" id="UP000887565">
    <property type="component" value="Unplaced"/>
</dbReference>
<proteinExistence type="predicted"/>
<keyword evidence="1" id="KW-1185">Reference proteome</keyword>
<evidence type="ECO:0000313" key="2">
    <source>
        <dbReference type="WBParaSite" id="nRc.2.0.1.t31643-RA"/>
    </source>
</evidence>
<protein>
    <submittedName>
        <fullName evidence="2">Uncharacterized protein</fullName>
    </submittedName>
</protein>
<dbReference type="WBParaSite" id="nRc.2.0.1.t31643-RA">
    <property type="protein sequence ID" value="nRc.2.0.1.t31643-RA"/>
    <property type="gene ID" value="nRc.2.0.1.g31643"/>
</dbReference>
<evidence type="ECO:0000313" key="1">
    <source>
        <dbReference type="Proteomes" id="UP000887565"/>
    </source>
</evidence>
<dbReference type="AlphaFoldDB" id="A0A915K1C9"/>
<reference evidence="2" key="1">
    <citation type="submission" date="2022-11" db="UniProtKB">
        <authorList>
            <consortium name="WormBaseParasite"/>
        </authorList>
    </citation>
    <scope>IDENTIFICATION</scope>
</reference>